<sequence>MTGRNSLGKSRVEGTPSKEHPPKRTLTKGMVMAERDLSLPDSDDDNVDAGDAVDKHRIRYNPSRTTKLDAADADRIRYNPSRTSADDADV</sequence>
<gene>
    <name evidence="2" type="ORF">AVDCRST_MAG47-38</name>
</gene>
<feature type="region of interest" description="Disordered" evidence="1">
    <location>
        <begin position="1"/>
        <end position="90"/>
    </location>
</feature>
<accession>A0A6J4MJN8</accession>
<name>A0A6J4MJN8_9ACTN</name>
<dbReference type="AlphaFoldDB" id="A0A6J4MJN8"/>
<organism evidence="2">
    <name type="scientific">uncultured Nocardioidaceae bacterium</name>
    <dbReference type="NCBI Taxonomy" id="253824"/>
    <lineage>
        <taxon>Bacteria</taxon>
        <taxon>Bacillati</taxon>
        <taxon>Actinomycetota</taxon>
        <taxon>Actinomycetes</taxon>
        <taxon>Propionibacteriales</taxon>
        <taxon>Nocardioidaceae</taxon>
        <taxon>environmental samples</taxon>
    </lineage>
</organism>
<protein>
    <submittedName>
        <fullName evidence="2">Uncharacterized protein</fullName>
    </submittedName>
</protein>
<proteinExistence type="predicted"/>
<feature type="compositionally biased region" description="Basic and acidic residues" evidence="1">
    <location>
        <begin position="10"/>
        <end position="22"/>
    </location>
</feature>
<reference evidence="2" key="1">
    <citation type="submission" date="2020-02" db="EMBL/GenBank/DDBJ databases">
        <authorList>
            <person name="Meier V. D."/>
        </authorList>
    </citation>
    <scope>NUCLEOTIDE SEQUENCE</scope>
    <source>
        <strain evidence="2">AVDCRST_MAG47</strain>
    </source>
</reference>
<feature type="compositionally biased region" description="Basic and acidic residues" evidence="1">
    <location>
        <begin position="66"/>
        <end position="77"/>
    </location>
</feature>
<dbReference type="EMBL" id="CADCUK010000003">
    <property type="protein sequence ID" value="CAA9359091.1"/>
    <property type="molecule type" value="Genomic_DNA"/>
</dbReference>
<evidence type="ECO:0000256" key="1">
    <source>
        <dbReference type="SAM" id="MobiDB-lite"/>
    </source>
</evidence>
<evidence type="ECO:0000313" key="2">
    <source>
        <dbReference type="EMBL" id="CAA9359091.1"/>
    </source>
</evidence>